<keyword evidence="4 5" id="KW-0472">Membrane</keyword>
<feature type="domain" description="Sodium/calcium exchanger membrane region" evidence="6">
    <location>
        <begin position="239"/>
        <end position="379"/>
    </location>
</feature>
<feature type="domain" description="Sodium/calcium exchanger membrane region" evidence="6">
    <location>
        <begin position="55"/>
        <end position="209"/>
    </location>
</feature>
<dbReference type="Pfam" id="PF01699">
    <property type="entry name" value="Na_Ca_ex"/>
    <property type="match status" value="2"/>
</dbReference>
<feature type="transmembrane region" description="Helical" evidence="5">
    <location>
        <begin position="122"/>
        <end position="143"/>
    </location>
</feature>
<feature type="transmembrane region" description="Helical" evidence="5">
    <location>
        <begin position="335"/>
        <end position="354"/>
    </location>
</feature>
<feature type="transmembrane region" description="Helical" evidence="5">
    <location>
        <begin position="155"/>
        <end position="177"/>
    </location>
</feature>
<dbReference type="PANTHER" id="PTHR37958">
    <property type="entry name" value="SODIUM-POTASSIUM/PROTON ANTIPORTER CHAA"/>
    <property type="match status" value="1"/>
</dbReference>
<evidence type="ECO:0000259" key="6">
    <source>
        <dbReference type="Pfam" id="PF01699"/>
    </source>
</evidence>
<dbReference type="Proteomes" id="UP000249082">
    <property type="component" value="Unassembled WGS sequence"/>
</dbReference>
<feature type="transmembrane region" description="Helical" evidence="5">
    <location>
        <begin position="55"/>
        <end position="75"/>
    </location>
</feature>
<feature type="transmembrane region" description="Helical" evidence="5">
    <location>
        <begin position="261"/>
        <end position="283"/>
    </location>
</feature>
<comment type="subcellular location">
    <subcellularLocation>
        <location evidence="1">Membrane</location>
        <topology evidence="1">Multi-pass membrane protein</topology>
    </subcellularLocation>
</comment>
<gene>
    <name evidence="7" type="ORF">DI555_17835</name>
</gene>
<feature type="transmembrane region" description="Helical" evidence="5">
    <location>
        <begin position="304"/>
        <end position="329"/>
    </location>
</feature>
<dbReference type="GO" id="GO:0015386">
    <property type="term" value="F:potassium:proton antiporter activity"/>
    <property type="evidence" value="ECO:0007669"/>
    <property type="project" value="TreeGrafter"/>
</dbReference>
<proteinExistence type="predicted"/>
<evidence type="ECO:0000313" key="7">
    <source>
        <dbReference type="EMBL" id="PZQ52949.1"/>
    </source>
</evidence>
<protein>
    <submittedName>
        <fullName evidence="7">Ionic transporter y4hA</fullName>
    </submittedName>
</protein>
<evidence type="ECO:0000256" key="5">
    <source>
        <dbReference type="SAM" id="Phobius"/>
    </source>
</evidence>
<feature type="transmembrane region" description="Helical" evidence="5">
    <location>
        <begin position="29"/>
        <end position="49"/>
    </location>
</feature>
<dbReference type="GO" id="GO:0005886">
    <property type="term" value="C:plasma membrane"/>
    <property type="evidence" value="ECO:0007669"/>
    <property type="project" value="TreeGrafter"/>
</dbReference>
<evidence type="ECO:0000256" key="3">
    <source>
        <dbReference type="ARBA" id="ARBA00022989"/>
    </source>
</evidence>
<dbReference type="EMBL" id="QFPX01000019">
    <property type="protein sequence ID" value="PZQ52949.1"/>
    <property type="molecule type" value="Genomic_DNA"/>
</dbReference>
<evidence type="ECO:0000313" key="8">
    <source>
        <dbReference type="Proteomes" id="UP000249082"/>
    </source>
</evidence>
<organism evidence="7 8">
    <name type="scientific">Novosphingobium pentaromativorans</name>
    <dbReference type="NCBI Taxonomy" id="205844"/>
    <lineage>
        <taxon>Bacteria</taxon>
        <taxon>Pseudomonadati</taxon>
        <taxon>Pseudomonadota</taxon>
        <taxon>Alphaproteobacteria</taxon>
        <taxon>Sphingomonadales</taxon>
        <taxon>Sphingomonadaceae</taxon>
        <taxon>Novosphingobium</taxon>
    </lineage>
</organism>
<dbReference type="AlphaFoldDB" id="A0A2W5NL54"/>
<dbReference type="InterPro" id="IPR004837">
    <property type="entry name" value="NaCa_Exmemb"/>
</dbReference>
<keyword evidence="2 5" id="KW-0812">Transmembrane</keyword>
<dbReference type="InterPro" id="IPR052946">
    <property type="entry name" value="Alkaline_pH_Ca-Antiporter"/>
</dbReference>
<feature type="transmembrane region" description="Helical" evidence="5">
    <location>
        <begin position="189"/>
        <end position="207"/>
    </location>
</feature>
<comment type="caution">
    <text evidence="7">The sequence shown here is derived from an EMBL/GenBank/DDBJ whole genome shotgun (WGS) entry which is preliminary data.</text>
</comment>
<feature type="transmembrane region" description="Helical" evidence="5">
    <location>
        <begin position="234"/>
        <end position="255"/>
    </location>
</feature>
<name>A0A2W5NL54_9SPHN</name>
<feature type="transmembrane region" description="Helical" evidence="5">
    <location>
        <begin position="87"/>
        <end position="110"/>
    </location>
</feature>
<reference evidence="7 8" key="1">
    <citation type="submission" date="2017-08" db="EMBL/GenBank/DDBJ databases">
        <title>Infants hospitalized years apart are colonized by the same room-sourced microbial strains.</title>
        <authorList>
            <person name="Brooks B."/>
            <person name="Olm M.R."/>
            <person name="Firek B.A."/>
            <person name="Baker R."/>
            <person name="Thomas B.C."/>
            <person name="Morowitz M.J."/>
            <person name="Banfield J.F."/>
        </authorList>
    </citation>
    <scope>NUCLEOTIDE SEQUENCE [LARGE SCALE GENOMIC DNA]</scope>
    <source>
        <strain evidence="7">S2_005_002_R2_33</strain>
    </source>
</reference>
<keyword evidence="3 5" id="KW-1133">Transmembrane helix</keyword>
<evidence type="ECO:0000256" key="2">
    <source>
        <dbReference type="ARBA" id="ARBA00022692"/>
    </source>
</evidence>
<dbReference type="GO" id="GO:0015385">
    <property type="term" value="F:sodium:proton antiporter activity"/>
    <property type="evidence" value="ECO:0007669"/>
    <property type="project" value="TreeGrafter"/>
</dbReference>
<evidence type="ECO:0000256" key="1">
    <source>
        <dbReference type="ARBA" id="ARBA00004141"/>
    </source>
</evidence>
<sequence>MSDQTPAAHPSHLAQIGAQKPVKPATFPCFALAPWAIVVPFLALAAIALGKPASIAMAVLIAVVLGAAIMAAVYHAEVIAHRVGEPFGTLILAFAVTVIETSLIVSIMLSEGVGAQALARDTVFAAVMITINGIVGVCLLLGGGRHHEQGYTQSGVNHGLAILATLSVLTLVMPNFTTSEMGPFYNDKQLIFVAVDALMLYGTFVVAQTIRHRDHFLYPEEADGTHDTVPPAKAVAAGVMLVVALVAVVLLAKALSPSIEAGVAAIGAPPATVGIIIAALVLAPESLAALSAARANRVQTSLNLAIGSALATIGLTIPAVAIASMYMGLDLELGLSFKSIALLGLTLLVATMTLSTGRTTLVQGMVHLVIFSTYLFTTLVP</sequence>
<evidence type="ECO:0000256" key="4">
    <source>
        <dbReference type="ARBA" id="ARBA00023136"/>
    </source>
</evidence>
<accession>A0A2W5NL54</accession>
<dbReference type="PANTHER" id="PTHR37958:SF1">
    <property type="entry name" value="SODIUM-POTASSIUM_PROTON ANTIPORTER CHAA"/>
    <property type="match status" value="1"/>
</dbReference>